<sequence>MEVAVQVVLMPVIFPTFTAPASLKIDGLDQASK</sequence>
<gene>
    <name evidence="1" type="ORF">LFAB_04475</name>
</gene>
<dbReference type="AlphaFoldDB" id="W6T987"/>
<comment type="caution">
    <text evidence="1">The sequence shown here is derived from an EMBL/GenBank/DDBJ whole genome shotgun (WGS) entry which is preliminary data.</text>
</comment>
<evidence type="ECO:0000313" key="1">
    <source>
        <dbReference type="EMBL" id="ETY74982.1"/>
    </source>
</evidence>
<accession>W6T987</accession>
<organism evidence="1 2">
    <name type="scientific">Lactiplantibacillus fabifermentans T30PCM01</name>
    <dbReference type="NCBI Taxonomy" id="1400520"/>
    <lineage>
        <taxon>Bacteria</taxon>
        <taxon>Bacillati</taxon>
        <taxon>Bacillota</taxon>
        <taxon>Bacilli</taxon>
        <taxon>Lactobacillales</taxon>
        <taxon>Lactobacillaceae</taxon>
        <taxon>Lactiplantibacillus</taxon>
    </lineage>
</organism>
<dbReference type="HOGENOM" id="CLU_220946_0_0_9"/>
<dbReference type="EMBL" id="AWWK01000022">
    <property type="protein sequence ID" value="ETY74982.1"/>
    <property type="molecule type" value="Genomic_DNA"/>
</dbReference>
<reference evidence="1 2" key="1">
    <citation type="journal article" date="2014" name="Genome Announc.">
        <title>Genome Sequence of Lactobacillus fabifermentans Strain T30PCM01, Isolated from Fermenting Grape Marc.</title>
        <authorList>
            <person name="Treu L."/>
            <person name="Vendramin V."/>
            <person name="Bovo B."/>
            <person name="Giacomini A."/>
            <person name="Corich V."/>
            <person name="Campanaro S."/>
        </authorList>
    </citation>
    <scope>NUCLEOTIDE SEQUENCE [LARGE SCALE GENOMIC DNA]</scope>
    <source>
        <strain evidence="1 2">T30PCM01</strain>
    </source>
</reference>
<evidence type="ECO:0000313" key="2">
    <source>
        <dbReference type="Proteomes" id="UP000019247"/>
    </source>
</evidence>
<protein>
    <submittedName>
        <fullName evidence="1">Uncharacterized protein</fullName>
    </submittedName>
</protein>
<dbReference type="Proteomes" id="UP000019247">
    <property type="component" value="Unassembled WGS sequence"/>
</dbReference>
<name>W6T987_9LACO</name>
<proteinExistence type="predicted"/>